<dbReference type="AlphaFoldDB" id="D1AN48"/>
<dbReference type="GO" id="GO:0005975">
    <property type="term" value="P:carbohydrate metabolic process"/>
    <property type="evidence" value="ECO:0007669"/>
    <property type="project" value="InterPro"/>
</dbReference>
<evidence type="ECO:0000256" key="6">
    <source>
        <dbReference type="ARBA" id="ARBA00023295"/>
    </source>
</evidence>
<keyword evidence="8" id="KW-0106">Calcium</keyword>
<dbReference type="RefSeq" id="WP_012862246.1">
    <property type="nucleotide sequence ID" value="NC_013517.1"/>
</dbReference>
<dbReference type="Pfam" id="PF00128">
    <property type="entry name" value="Alpha-amylase"/>
    <property type="match status" value="1"/>
</dbReference>
<proteinExistence type="inferred from homology"/>
<dbReference type="Proteomes" id="UP000000845">
    <property type="component" value="Chromosome"/>
</dbReference>
<dbReference type="HOGENOM" id="CLU_024572_2_0_0"/>
<evidence type="ECO:0000256" key="7">
    <source>
        <dbReference type="PIRSR" id="PIRSR001021-1"/>
    </source>
</evidence>
<feature type="active site" description="Proton donor" evidence="7">
    <location>
        <position position="262"/>
    </location>
</feature>
<dbReference type="InterPro" id="IPR013776">
    <property type="entry name" value="A-amylase_thermo"/>
</dbReference>
<evidence type="ECO:0000256" key="4">
    <source>
        <dbReference type="ARBA" id="ARBA00022801"/>
    </source>
</evidence>
<feature type="domain" description="Glycosyl hydrolase family 13 catalytic" evidence="9">
    <location>
        <begin position="4"/>
        <end position="388"/>
    </location>
</feature>
<dbReference type="InterPro" id="IPR006047">
    <property type="entry name" value="GH13_cat_dom"/>
</dbReference>
<dbReference type="eggNOG" id="COG0366">
    <property type="taxonomic scope" value="Bacteria"/>
</dbReference>
<dbReference type="GO" id="GO:0004553">
    <property type="term" value="F:hydrolase activity, hydrolyzing O-glycosyl compounds"/>
    <property type="evidence" value="ECO:0007669"/>
    <property type="project" value="InterPro"/>
</dbReference>
<evidence type="ECO:0000256" key="2">
    <source>
        <dbReference type="ARBA" id="ARBA00008061"/>
    </source>
</evidence>
<dbReference type="STRING" id="526218.Sterm_2808"/>
<evidence type="ECO:0000256" key="5">
    <source>
        <dbReference type="ARBA" id="ARBA00023277"/>
    </source>
</evidence>
<keyword evidence="4" id="KW-0378">Hydrolase</keyword>
<keyword evidence="5" id="KW-0119">Carbohydrate metabolism</keyword>
<evidence type="ECO:0000256" key="3">
    <source>
        <dbReference type="ARBA" id="ARBA00022723"/>
    </source>
</evidence>
<dbReference type="EMBL" id="CP001739">
    <property type="protein sequence ID" value="ACZ09652.1"/>
    <property type="molecule type" value="Genomic_DNA"/>
</dbReference>
<comment type="similarity">
    <text evidence="2">Belongs to the glycosyl hydrolase 13 family.</text>
</comment>
<dbReference type="InterPro" id="IPR017853">
    <property type="entry name" value="GH"/>
</dbReference>
<dbReference type="CDD" id="cd11318">
    <property type="entry name" value="AmyAc_bac_fung_AmyA"/>
    <property type="match status" value="1"/>
</dbReference>
<feature type="binding site" evidence="8">
    <location>
        <position position="195"/>
    </location>
    <ligand>
        <name>Ca(2+)</name>
        <dbReference type="ChEBI" id="CHEBI:29108"/>
        <label>1</label>
    </ligand>
</feature>
<sequence length="481" mass="55518">MENGVMIQYFEWNLPADKKHWKRLADDAEHLKDIGINAVWIPPATKGTSDLDVGYGAYDLYDLGEFDQKGTVATKYGTKEELITAIEALHEREISVYLDAVMNHKAGADETERFMVQEVDPNDRNKAISDPYEIEGWTKFNFDGRNNKYSDFKWHWYHFNGTDYNNINQKTAIYKMTGDGKNWDQGVDDENGNYDYLMFANIDYERGDVVEEMKRWGVWVANELNLDGFRLDAIKHINNNFIEEFLKEVRKVRGEDFYAVGEYWKGDLGSIVEYLDNVNYQADLFDVPLHFNFFTASKNGSAYDLREVFNNSLVINKKLFSVTFVDNHDSQWGSSLESQIDSWFKPLAYALILLIADGYPCIFYGDYYGVGGKESPHRWVIEKLLYARKNYAYGEQINYFDDPNLIGMVRKGNEDHPGSGLVMLLSNHTEGTKKINIGKEHAGEVWYEITENIKDEIHIDDNGEAEFKVNAGKAAVWVKKQ</sequence>
<feature type="active site" description="Nucleophile" evidence="7">
    <location>
        <position position="232"/>
    </location>
</feature>
<protein>
    <submittedName>
        <fullName evidence="10">Alpha amylase catalytic region</fullName>
    </submittedName>
</protein>
<keyword evidence="11" id="KW-1185">Reference proteome</keyword>
<keyword evidence="3 8" id="KW-0479">Metal-binding</keyword>
<gene>
    <name evidence="10" type="ordered locus">Sterm_2808</name>
</gene>
<feature type="binding site" evidence="8">
    <location>
        <position position="103"/>
    </location>
    <ligand>
        <name>Ca(2+)</name>
        <dbReference type="ChEBI" id="CHEBI:29108"/>
        <label>1</label>
    </ligand>
</feature>
<dbReference type="Gene3D" id="2.60.40.1180">
    <property type="entry name" value="Golgi alpha-mannosidase II"/>
    <property type="match status" value="1"/>
</dbReference>
<accession>D1AN48</accession>
<dbReference type="NCBIfam" id="NF006969">
    <property type="entry name" value="PRK09441.1-2"/>
    <property type="match status" value="1"/>
</dbReference>
<keyword evidence="6" id="KW-0326">Glycosidase</keyword>
<evidence type="ECO:0000256" key="1">
    <source>
        <dbReference type="ARBA" id="ARBA00001913"/>
    </source>
</evidence>
<dbReference type="InterPro" id="IPR013780">
    <property type="entry name" value="Glyco_hydro_b"/>
</dbReference>
<reference evidence="11" key="1">
    <citation type="submission" date="2009-09" db="EMBL/GenBank/DDBJ databases">
        <title>The complete chromosome of Sebaldella termitidis ATCC 33386.</title>
        <authorList>
            <consortium name="US DOE Joint Genome Institute (JGI-PGF)"/>
            <person name="Lucas S."/>
            <person name="Copeland A."/>
            <person name="Lapidus A."/>
            <person name="Glavina del Rio T."/>
            <person name="Dalin E."/>
            <person name="Tice H."/>
            <person name="Bruce D."/>
            <person name="Goodwin L."/>
            <person name="Pitluck S."/>
            <person name="Kyrpides N."/>
            <person name="Mavromatis K."/>
            <person name="Ivanova N."/>
            <person name="Mikhailova N."/>
            <person name="Sims D."/>
            <person name="Meincke L."/>
            <person name="Brettin T."/>
            <person name="Detter J.C."/>
            <person name="Han C."/>
            <person name="Larimer F."/>
            <person name="Land M."/>
            <person name="Hauser L."/>
            <person name="Markowitz V."/>
            <person name="Cheng J.F."/>
            <person name="Hugenholtz P."/>
            <person name="Woyke T."/>
            <person name="Wu D."/>
            <person name="Eisen J.A."/>
        </authorList>
    </citation>
    <scope>NUCLEOTIDE SEQUENCE [LARGE SCALE GENOMIC DNA]</scope>
    <source>
        <strain evidence="11">ATCC 33386 / NCTC 11300</strain>
    </source>
</reference>
<reference evidence="10 11" key="2">
    <citation type="journal article" date="2010" name="Stand. Genomic Sci.">
        <title>Complete genome sequence of Sebaldella termitidis type strain (NCTC 11300).</title>
        <authorList>
            <person name="Harmon-Smith M."/>
            <person name="Celia L."/>
            <person name="Chertkov O."/>
            <person name="Lapidus A."/>
            <person name="Copeland A."/>
            <person name="Glavina Del Rio T."/>
            <person name="Nolan M."/>
            <person name="Lucas S."/>
            <person name="Tice H."/>
            <person name="Cheng J.F."/>
            <person name="Han C."/>
            <person name="Detter J.C."/>
            <person name="Bruce D."/>
            <person name="Goodwin L."/>
            <person name="Pitluck S."/>
            <person name="Pati A."/>
            <person name="Liolios K."/>
            <person name="Ivanova N."/>
            <person name="Mavromatis K."/>
            <person name="Mikhailova N."/>
            <person name="Chen A."/>
            <person name="Palaniappan K."/>
            <person name="Land M."/>
            <person name="Hauser L."/>
            <person name="Chang Y.J."/>
            <person name="Jeffries C.D."/>
            <person name="Brettin T."/>
            <person name="Goker M."/>
            <person name="Beck B."/>
            <person name="Bristow J."/>
            <person name="Eisen J.A."/>
            <person name="Markowitz V."/>
            <person name="Hugenholtz P."/>
            <person name="Kyrpides N.C."/>
            <person name="Klenk H.P."/>
            <person name="Chen F."/>
        </authorList>
    </citation>
    <scope>NUCLEOTIDE SEQUENCE [LARGE SCALE GENOMIC DNA]</scope>
    <source>
        <strain evidence="11">ATCC 33386 / NCTC 11300</strain>
    </source>
</reference>
<dbReference type="Gene3D" id="2.40.30.140">
    <property type="match status" value="1"/>
</dbReference>
<feature type="binding site" evidence="8">
    <location>
        <position position="236"/>
    </location>
    <ligand>
        <name>Ca(2+)</name>
        <dbReference type="ChEBI" id="CHEBI:29108"/>
        <label>1</label>
    </ligand>
</feature>
<dbReference type="NCBIfam" id="NF006968">
    <property type="entry name" value="PRK09441.1-1"/>
    <property type="match status" value="1"/>
</dbReference>
<comment type="cofactor">
    <cofactor evidence="1">
        <name>Ca(2+)</name>
        <dbReference type="ChEBI" id="CHEBI:29108"/>
    </cofactor>
</comment>
<dbReference type="KEGG" id="str:Sterm_2808"/>
<dbReference type="SMART" id="SM00642">
    <property type="entry name" value="Aamy"/>
    <property type="match status" value="1"/>
</dbReference>
<evidence type="ECO:0000256" key="8">
    <source>
        <dbReference type="PIRSR" id="PIRSR001021-2"/>
    </source>
</evidence>
<dbReference type="SUPFAM" id="SSF51445">
    <property type="entry name" value="(Trans)glycosidases"/>
    <property type="match status" value="1"/>
</dbReference>
<evidence type="ECO:0000313" key="11">
    <source>
        <dbReference type="Proteomes" id="UP000000845"/>
    </source>
</evidence>
<dbReference type="PANTHER" id="PTHR43447">
    <property type="entry name" value="ALPHA-AMYLASE"/>
    <property type="match status" value="1"/>
</dbReference>
<dbReference type="GO" id="GO:0005509">
    <property type="term" value="F:calcium ion binding"/>
    <property type="evidence" value="ECO:0007669"/>
    <property type="project" value="InterPro"/>
</dbReference>
<feature type="binding site" evidence="8">
    <location>
        <position position="184"/>
    </location>
    <ligand>
        <name>Ca(2+)</name>
        <dbReference type="ChEBI" id="CHEBI:29108"/>
        <label>2</label>
    </ligand>
</feature>
<feature type="binding site" evidence="8">
    <location>
        <position position="203"/>
    </location>
    <ligand>
        <name>Ca(2+)</name>
        <dbReference type="ChEBI" id="CHEBI:29108"/>
        <label>2</label>
    </ligand>
</feature>
<dbReference type="PIRSF" id="PIRSF001021">
    <property type="entry name" value="Alph-amls_thrmst"/>
    <property type="match status" value="1"/>
</dbReference>
<dbReference type="SUPFAM" id="SSF51011">
    <property type="entry name" value="Glycosyl hydrolase domain"/>
    <property type="match status" value="1"/>
</dbReference>
<organism evidence="10 11">
    <name type="scientific">Sebaldella termitidis (strain ATCC 33386 / NCTC 11300)</name>
    <dbReference type="NCBI Taxonomy" id="526218"/>
    <lineage>
        <taxon>Bacteria</taxon>
        <taxon>Fusobacteriati</taxon>
        <taxon>Fusobacteriota</taxon>
        <taxon>Fusobacteriia</taxon>
        <taxon>Fusobacteriales</taxon>
        <taxon>Leptotrichiaceae</taxon>
        <taxon>Sebaldella</taxon>
    </lineage>
</organism>
<evidence type="ECO:0000259" key="9">
    <source>
        <dbReference type="SMART" id="SM00642"/>
    </source>
</evidence>
<dbReference type="Gene3D" id="3.20.20.80">
    <property type="entry name" value="Glycosidases"/>
    <property type="match status" value="1"/>
</dbReference>
<name>D1AN48_SEBTE</name>
<evidence type="ECO:0000313" key="10">
    <source>
        <dbReference type="EMBL" id="ACZ09652.1"/>
    </source>
</evidence>
<dbReference type="CAZy" id="GH13">
    <property type="family name" value="Glycoside Hydrolase Family 13"/>
</dbReference>